<evidence type="ECO:0000256" key="2">
    <source>
        <dbReference type="ARBA" id="ARBA00023136"/>
    </source>
</evidence>
<dbReference type="Gene3D" id="3.30.1330.60">
    <property type="entry name" value="OmpA-like domain"/>
    <property type="match status" value="1"/>
</dbReference>
<dbReference type="RefSeq" id="WP_327600253.1">
    <property type="nucleotide sequence ID" value="NZ_JAYXHS010000003.1"/>
</dbReference>
<keyword evidence="3" id="KW-0998">Cell outer membrane</keyword>
<reference evidence="7 8" key="1">
    <citation type="submission" date="2024-01" db="EMBL/GenBank/DDBJ databases">
        <title>Uliginosibacterium soil sp. nov.</title>
        <authorList>
            <person name="Lv Y."/>
        </authorList>
    </citation>
    <scope>NUCLEOTIDE SEQUENCE [LARGE SCALE GENOMIC DNA]</scope>
    <source>
        <strain evidence="7 8">H3</strain>
    </source>
</reference>
<dbReference type="PANTHER" id="PTHR30329">
    <property type="entry name" value="STATOR ELEMENT OF FLAGELLAR MOTOR COMPLEX"/>
    <property type="match status" value="1"/>
</dbReference>
<keyword evidence="5" id="KW-0732">Signal</keyword>
<organism evidence="7 8">
    <name type="scientific">Uliginosibacterium silvisoli</name>
    <dbReference type="NCBI Taxonomy" id="3114758"/>
    <lineage>
        <taxon>Bacteria</taxon>
        <taxon>Pseudomonadati</taxon>
        <taxon>Pseudomonadota</taxon>
        <taxon>Betaproteobacteria</taxon>
        <taxon>Rhodocyclales</taxon>
        <taxon>Zoogloeaceae</taxon>
        <taxon>Uliginosibacterium</taxon>
    </lineage>
</organism>
<dbReference type="CDD" id="cd07185">
    <property type="entry name" value="OmpA_C-like"/>
    <property type="match status" value="1"/>
</dbReference>
<gene>
    <name evidence="7" type="ORF">VVD49_16230</name>
</gene>
<feature type="chain" id="PRO_5046354999" evidence="5">
    <location>
        <begin position="25"/>
        <end position="260"/>
    </location>
</feature>
<evidence type="ECO:0000313" key="7">
    <source>
        <dbReference type="EMBL" id="MEC5387278.1"/>
    </source>
</evidence>
<comment type="caution">
    <text evidence="7">The sequence shown here is derived from an EMBL/GenBank/DDBJ whole genome shotgun (WGS) entry which is preliminary data.</text>
</comment>
<dbReference type="InterPro" id="IPR007055">
    <property type="entry name" value="BON_dom"/>
</dbReference>
<evidence type="ECO:0000256" key="3">
    <source>
        <dbReference type="ARBA" id="ARBA00023237"/>
    </source>
</evidence>
<evidence type="ECO:0000256" key="5">
    <source>
        <dbReference type="SAM" id="SignalP"/>
    </source>
</evidence>
<dbReference type="PRINTS" id="PR01021">
    <property type="entry name" value="OMPADOMAIN"/>
</dbReference>
<evidence type="ECO:0000313" key="8">
    <source>
        <dbReference type="Proteomes" id="UP001331561"/>
    </source>
</evidence>
<dbReference type="InterPro" id="IPR006665">
    <property type="entry name" value="OmpA-like"/>
</dbReference>
<evidence type="ECO:0000259" key="6">
    <source>
        <dbReference type="PROSITE" id="PS51123"/>
    </source>
</evidence>
<dbReference type="PROSITE" id="PS51123">
    <property type="entry name" value="OMPA_2"/>
    <property type="match status" value="1"/>
</dbReference>
<keyword evidence="2 4" id="KW-0472">Membrane</keyword>
<dbReference type="PRINTS" id="PR01023">
    <property type="entry name" value="NAFLGMOTY"/>
</dbReference>
<name>A0ABU6K657_9RHOO</name>
<dbReference type="InterPro" id="IPR050330">
    <property type="entry name" value="Bact_OuterMem_StrucFunc"/>
</dbReference>
<protein>
    <submittedName>
        <fullName evidence="7">OmpA family protein</fullName>
    </submittedName>
</protein>
<dbReference type="Proteomes" id="UP001331561">
    <property type="component" value="Unassembled WGS sequence"/>
</dbReference>
<feature type="signal peptide" evidence="5">
    <location>
        <begin position="1"/>
        <end position="24"/>
    </location>
</feature>
<dbReference type="PANTHER" id="PTHR30329:SF21">
    <property type="entry name" value="LIPOPROTEIN YIAD-RELATED"/>
    <property type="match status" value="1"/>
</dbReference>
<proteinExistence type="predicted"/>
<dbReference type="EMBL" id="JAYXHS010000003">
    <property type="protein sequence ID" value="MEC5387278.1"/>
    <property type="molecule type" value="Genomic_DNA"/>
</dbReference>
<dbReference type="SUPFAM" id="SSF103088">
    <property type="entry name" value="OmpA-like"/>
    <property type="match status" value="1"/>
</dbReference>
<evidence type="ECO:0000256" key="1">
    <source>
        <dbReference type="ARBA" id="ARBA00004442"/>
    </source>
</evidence>
<accession>A0ABU6K657</accession>
<sequence length="260" mass="27547">MPITSIRLVALTLLSLALPATAIAQTALPAGKPVIVSGTVPDEATRQSILASVRAVYGAENVVDQLGVGSVVAPPNWTSYVQKLITPDLKQISSGGLNIDGNNINVRGEVTNEAQRQQLVSDFAMRLNPTYVIKNGLRVGAGEQQLLDKTLANRIVEFESGSSKLAPQGAQLLDEMAAAILRVGKHKIQIVGHTDSSGHPDANQVLSQSRAEAVRRYLMGKGLEGGSLEAQGMGANEPIAANTSADGRARNRRIEFRIVN</sequence>
<evidence type="ECO:0000256" key="4">
    <source>
        <dbReference type="PROSITE-ProRule" id="PRU00473"/>
    </source>
</evidence>
<keyword evidence="8" id="KW-1185">Reference proteome</keyword>
<dbReference type="InterPro" id="IPR036737">
    <property type="entry name" value="OmpA-like_sf"/>
</dbReference>
<comment type="subcellular location">
    <subcellularLocation>
        <location evidence="1">Cell outer membrane</location>
    </subcellularLocation>
</comment>
<dbReference type="Pfam" id="PF04972">
    <property type="entry name" value="BON"/>
    <property type="match status" value="1"/>
</dbReference>
<dbReference type="Pfam" id="PF00691">
    <property type="entry name" value="OmpA"/>
    <property type="match status" value="1"/>
</dbReference>
<feature type="domain" description="OmpA-like" evidence="6">
    <location>
        <begin position="145"/>
        <end position="260"/>
    </location>
</feature>
<dbReference type="InterPro" id="IPR006664">
    <property type="entry name" value="OMP_bac"/>
</dbReference>
<dbReference type="Gene3D" id="3.40.1520.20">
    <property type="match status" value="1"/>
</dbReference>